<keyword evidence="7 14" id="KW-0547">Nucleotide-binding</keyword>
<evidence type="ECO:0000256" key="5">
    <source>
        <dbReference type="ARBA" id="ARBA00022679"/>
    </source>
</evidence>
<gene>
    <name evidence="17" type="ORF">SAY87_030965</name>
</gene>
<evidence type="ECO:0000313" key="17">
    <source>
        <dbReference type="EMBL" id="KAK4770433.1"/>
    </source>
</evidence>
<feature type="domain" description="Protein kinase" evidence="16">
    <location>
        <begin position="90"/>
        <end position="360"/>
    </location>
</feature>
<dbReference type="SUPFAM" id="SSF56112">
    <property type="entry name" value="Protein kinase-like (PK-like)"/>
    <property type="match status" value="1"/>
</dbReference>
<dbReference type="GO" id="GO:0005524">
    <property type="term" value="F:ATP binding"/>
    <property type="evidence" value="ECO:0007669"/>
    <property type="project" value="UniProtKB-UniRule"/>
</dbReference>
<dbReference type="EC" id="2.7.11.1" evidence="2"/>
<evidence type="ECO:0000256" key="12">
    <source>
        <dbReference type="ARBA" id="ARBA00047899"/>
    </source>
</evidence>
<evidence type="ECO:0000313" key="18">
    <source>
        <dbReference type="Proteomes" id="UP001345219"/>
    </source>
</evidence>
<evidence type="ECO:0000256" key="13">
    <source>
        <dbReference type="ARBA" id="ARBA00048679"/>
    </source>
</evidence>
<evidence type="ECO:0000256" key="11">
    <source>
        <dbReference type="ARBA" id="ARBA00023136"/>
    </source>
</evidence>
<comment type="caution">
    <text evidence="17">The sequence shown here is derived from an EMBL/GenBank/DDBJ whole genome shotgun (WGS) entry which is preliminary data.</text>
</comment>
<organism evidence="17 18">
    <name type="scientific">Trapa incisa</name>
    <dbReference type="NCBI Taxonomy" id="236973"/>
    <lineage>
        <taxon>Eukaryota</taxon>
        <taxon>Viridiplantae</taxon>
        <taxon>Streptophyta</taxon>
        <taxon>Embryophyta</taxon>
        <taxon>Tracheophyta</taxon>
        <taxon>Spermatophyta</taxon>
        <taxon>Magnoliopsida</taxon>
        <taxon>eudicotyledons</taxon>
        <taxon>Gunneridae</taxon>
        <taxon>Pentapetalae</taxon>
        <taxon>rosids</taxon>
        <taxon>malvids</taxon>
        <taxon>Myrtales</taxon>
        <taxon>Lythraceae</taxon>
        <taxon>Trapa</taxon>
    </lineage>
</organism>
<feature type="binding site" evidence="14">
    <location>
        <position position="119"/>
    </location>
    <ligand>
        <name>ATP</name>
        <dbReference type="ChEBI" id="CHEBI:30616"/>
    </ligand>
</feature>
<evidence type="ECO:0000256" key="10">
    <source>
        <dbReference type="ARBA" id="ARBA00022989"/>
    </source>
</evidence>
<evidence type="ECO:0000256" key="1">
    <source>
        <dbReference type="ARBA" id="ARBA00004162"/>
    </source>
</evidence>
<sequence>MQSSVVTVVGGVAAAAVIFVAAAITLVCFCKSKYGRNRSSETGSSDPSTLGKSIFTLEWNREGGSRPTAQSSSGPRQFTMEELEQATKQFDDCNLIGYGSFGSVYKGLFRDGTVVAIKKRPGYPRREFIDEVSNLLEIHHRNLVTLLGYCIESGYQMLVFEYLPNGSISNHLYHEPGQNPSTRLEFKRRLSIALDAAKGFSHLHNSLKPTLLHKSFKTGNVLVDENFIANVSGAGLSGLLEKIEEAGPSSGASSDPFKDPEVEGAGTFSEKSDVYSFGVFLLELVTGVRAPNANWLGPHETLMQWVESRRKSGSLVDPRMLGTFTAEGIRDFIRLTLLCVVLPGKQRPKMDAIVLELQRIREKEMAMTTVMGEGTATITPGKKSRVSESTIVSTLELCIAYCLQQQQQYYLYNVGGAIPVNGFSFCGLVDGGIGSLLVGQMITRHTFCSKLLMENGYIFGLTDNPTRLDMD</sequence>
<feature type="transmembrane region" description="Helical" evidence="15">
    <location>
        <begin position="6"/>
        <end position="30"/>
    </location>
</feature>
<dbReference type="InterPro" id="IPR047117">
    <property type="entry name" value="PERK1-13-like"/>
</dbReference>
<dbReference type="PANTHER" id="PTHR47982:SF54">
    <property type="entry name" value="PROTEIN KINASE SUPERFAMILY PROTEIN"/>
    <property type="match status" value="1"/>
</dbReference>
<evidence type="ECO:0000256" key="8">
    <source>
        <dbReference type="ARBA" id="ARBA00022777"/>
    </source>
</evidence>
<reference evidence="17 18" key="1">
    <citation type="journal article" date="2023" name="Hortic Res">
        <title>Pangenome of water caltrop reveals structural variations and asymmetric subgenome divergence after allopolyploidization.</title>
        <authorList>
            <person name="Zhang X."/>
            <person name="Chen Y."/>
            <person name="Wang L."/>
            <person name="Yuan Y."/>
            <person name="Fang M."/>
            <person name="Shi L."/>
            <person name="Lu R."/>
            <person name="Comes H.P."/>
            <person name="Ma Y."/>
            <person name="Chen Y."/>
            <person name="Huang G."/>
            <person name="Zhou Y."/>
            <person name="Zheng Z."/>
            <person name="Qiu Y."/>
        </authorList>
    </citation>
    <scope>NUCLEOTIDE SEQUENCE [LARGE SCALE GENOMIC DNA]</scope>
    <source>
        <tissue evidence="17">Roots</tissue>
    </source>
</reference>
<proteinExistence type="predicted"/>
<keyword evidence="4" id="KW-0723">Serine/threonine-protein kinase</keyword>
<dbReference type="Proteomes" id="UP001345219">
    <property type="component" value="Chromosome 24"/>
</dbReference>
<comment type="catalytic activity">
    <reaction evidence="13">
        <text>L-seryl-[protein] + ATP = O-phospho-L-seryl-[protein] + ADP + H(+)</text>
        <dbReference type="Rhea" id="RHEA:17989"/>
        <dbReference type="Rhea" id="RHEA-COMP:9863"/>
        <dbReference type="Rhea" id="RHEA-COMP:11604"/>
        <dbReference type="ChEBI" id="CHEBI:15378"/>
        <dbReference type="ChEBI" id="CHEBI:29999"/>
        <dbReference type="ChEBI" id="CHEBI:30616"/>
        <dbReference type="ChEBI" id="CHEBI:83421"/>
        <dbReference type="ChEBI" id="CHEBI:456216"/>
        <dbReference type="EC" id="2.7.11.1"/>
    </reaction>
</comment>
<keyword evidence="3" id="KW-1003">Cell membrane</keyword>
<dbReference type="Pfam" id="PF07714">
    <property type="entry name" value="PK_Tyr_Ser-Thr"/>
    <property type="match status" value="1"/>
</dbReference>
<protein>
    <recommendedName>
        <fullName evidence="2">non-specific serine/threonine protein kinase</fullName>
        <ecNumber evidence="2">2.7.11.1</ecNumber>
    </recommendedName>
</protein>
<dbReference type="GO" id="GO:0005886">
    <property type="term" value="C:plasma membrane"/>
    <property type="evidence" value="ECO:0007669"/>
    <property type="project" value="UniProtKB-SubCell"/>
</dbReference>
<comment type="catalytic activity">
    <reaction evidence="12">
        <text>L-threonyl-[protein] + ATP = O-phospho-L-threonyl-[protein] + ADP + H(+)</text>
        <dbReference type="Rhea" id="RHEA:46608"/>
        <dbReference type="Rhea" id="RHEA-COMP:11060"/>
        <dbReference type="Rhea" id="RHEA-COMP:11605"/>
        <dbReference type="ChEBI" id="CHEBI:15378"/>
        <dbReference type="ChEBI" id="CHEBI:30013"/>
        <dbReference type="ChEBI" id="CHEBI:30616"/>
        <dbReference type="ChEBI" id="CHEBI:61977"/>
        <dbReference type="ChEBI" id="CHEBI:456216"/>
        <dbReference type="EC" id="2.7.11.1"/>
    </reaction>
</comment>
<dbReference type="Gene3D" id="1.10.510.10">
    <property type="entry name" value="Transferase(Phosphotransferase) domain 1"/>
    <property type="match status" value="1"/>
</dbReference>
<evidence type="ECO:0000256" key="3">
    <source>
        <dbReference type="ARBA" id="ARBA00022475"/>
    </source>
</evidence>
<keyword evidence="10 15" id="KW-1133">Transmembrane helix</keyword>
<dbReference type="InterPro" id="IPR011009">
    <property type="entry name" value="Kinase-like_dom_sf"/>
</dbReference>
<dbReference type="Gene3D" id="3.30.200.20">
    <property type="entry name" value="Phosphorylase Kinase, domain 1"/>
    <property type="match status" value="1"/>
</dbReference>
<comment type="subcellular location">
    <subcellularLocation>
        <location evidence="1">Cell membrane</location>
        <topology evidence="1">Single-pass membrane protein</topology>
    </subcellularLocation>
</comment>
<dbReference type="PROSITE" id="PS00107">
    <property type="entry name" value="PROTEIN_KINASE_ATP"/>
    <property type="match status" value="1"/>
</dbReference>
<dbReference type="PROSITE" id="PS50011">
    <property type="entry name" value="PROTEIN_KINASE_DOM"/>
    <property type="match status" value="1"/>
</dbReference>
<evidence type="ECO:0000256" key="7">
    <source>
        <dbReference type="ARBA" id="ARBA00022741"/>
    </source>
</evidence>
<evidence type="ECO:0000256" key="6">
    <source>
        <dbReference type="ARBA" id="ARBA00022692"/>
    </source>
</evidence>
<evidence type="ECO:0000256" key="9">
    <source>
        <dbReference type="ARBA" id="ARBA00022840"/>
    </source>
</evidence>
<dbReference type="InterPro" id="IPR001245">
    <property type="entry name" value="Ser-Thr/Tyr_kinase_cat_dom"/>
</dbReference>
<dbReference type="InterPro" id="IPR000719">
    <property type="entry name" value="Prot_kinase_dom"/>
</dbReference>
<dbReference type="FunFam" id="1.10.510.10:FF:000430">
    <property type="entry name" value="Protein kinase superfamily protein"/>
    <property type="match status" value="1"/>
</dbReference>
<keyword evidence="5" id="KW-0808">Transferase</keyword>
<keyword evidence="9 14" id="KW-0067">ATP-binding</keyword>
<evidence type="ECO:0000256" key="14">
    <source>
        <dbReference type="PROSITE-ProRule" id="PRU10141"/>
    </source>
</evidence>
<keyword evidence="11 15" id="KW-0472">Membrane</keyword>
<evidence type="ECO:0000256" key="4">
    <source>
        <dbReference type="ARBA" id="ARBA00022527"/>
    </source>
</evidence>
<keyword evidence="6 15" id="KW-0812">Transmembrane</keyword>
<dbReference type="GO" id="GO:0004674">
    <property type="term" value="F:protein serine/threonine kinase activity"/>
    <property type="evidence" value="ECO:0007669"/>
    <property type="project" value="UniProtKB-KW"/>
</dbReference>
<evidence type="ECO:0000259" key="16">
    <source>
        <dbReference type="PROSITE" id="PS50011"/>
    </source>
</evidence>
<dbReference type="InterPro" id="IPR017441">
    <property type="entry name" value="Protein_kinase_ATP_BS"/>
</dbReference>
<keyword evidence="18" id="KW-1185">Reference proteome</keyword>
<dbReference type="PANTHER" id="PTHR47982">
    <property type="entry name" value="PROLINE-RICH RECEPTOR-LIKE PROTEIN KINASE PERK4"/>
    <property type="match status" value="1"/>
</dbReference>
<dbReference type="AlphaFoldDB" id="A0AAN7QMK6"/>
<name>A0AAN7QMK6_9MYRT</name>
<dbReference type="EMBL" id="JAXIOK010000005">
    <property type="protein sequence ID" value="KAK4770433.1"/>
    <property type="molecule type" value="Genomic_DNA"/>
</dbReference>
<evidence type="ECO:0000256" key="15">
    <source>
        <dbReference type="SAM" id="Phobius"/>
    </source>
</evidence>
<keyword evidence="8" id="KW-0418">Kinase</keyword>
<accession>A0AAN7QMK6</accession>
<evidence type="ECO:0000256" key="2">
    <source>
        <dbReference type="ARBA" id="ARBA00012513"/>
    </source>
</evidence>